<dbReference type="GO" id="GO:0004488">
    <property type="term" value="F:methylenetetrahydrofolate dehydrogenase (NADP+) activity"/>
    <property type="evidence" value="ECO:0007669"/>
    <property type="project" value="UniProtKB-UniRule"/>
</dbReference>
<keyword evidence="5 12" id="KW-0658">Purine biosynthesis</keyword>
<comment type="catalytic activity">
    <reaction evidence="12">
        <text>(6R)-5,10-methylene-5,6,7,8-tetrahydrofolate + NADP(+) = (6R)-5,10-methenyltetrahydrofolate + NADPH</text>
        <dbReference type="Rhea" id="RHEA:22812"/>
        <dbReference type="ChEBI" id="CHEBI:15636"/>
        <dbReference type="ChEBI" id="CHEBI:57455"/>
        <dbReference type="ChEBI" id="CHEBI:57783"/>
        <dbReference type="ChEBI" id="CHEBI:58349"/>
        <dbReference type="EC" id="1.5.1.5"/>
    </reaction>
</comment>
<protein>
    <recommendedName>
        <fullName evidence="12">Bifunctional protein FolD</fullName>
    </recommendedName>
    <domain>
        <recommendedName>
            <fullName evidence="12">Methylenetetrahydrofolate dehydrogenase</fullName>
            <ecNumber evidence="12">1.5.1.5</ecNumber>
        </recommendedName>
    </domain>
    <domain>
        <recommendedName>
            <fullName evidence="12">Methenyltetrahydrofolate cyclohydrolase</fullName>
            <ecNumber evidence="12">3.5.4.9</ecNumber>
        </recommendedName>
    </domain>
</protein>
<evidence type="ECO:0000256" key="8">
    <source>
        <dbReference type="ARBA" id="ARBA00023002"/>
    </source>
</evidence>
<dbReference type="Pfam" id="PF02882">
    <property type="entry name" value="THF_DHG_CYH_C"/>
    <property type="match status" value="1"/>
</dbReference>
<keyword evidence="6 12" id="KW-0378">Hydrolase</keyword>
<dbReference type="PROSITE" id="PS00767">
    <property type="entry name" value="THF_DHG_CYH_2"/>
    <property type="match status" value="1"/>
</dbReference>
<evidence type="ECO:0000256" key="5">
    <source>
        <dbReference type="ARBA" id="ARBA00022755"/>
    </source>
</evidence>
<evidence type="ECO:0000256" key="1">
    <source>
        <dbReference type="ARBA" id="ARBA00004777"/>
    </source>
</evidence>
<evidence type="ECO:0000259" key="13">
    <source>
        <dbReference type="Pfam" id="PF00763"/>
    </source>
</evidence>
<evidence type="ECO:0000256" key="4">
    <source>
        <dbReference type="ARBA" id="ARBA00022605"/>
    </source>
</evidence>
<dbReference type="HAMAP" id="MF_01576">
    <property type="entry name" value="THF_DHG_CYH"/>
    <property type="match status" value="1"/>
</dbReference>
<evidence type="ECO:0000256" key="6">
    <source>
        <dbReference type="ARBA" id="ARBA00022801"/>
    </source>
</evidence>
<keyword evidence="9 12" id="KW-0368">Histidine biosynthesis</keyword>
<keyword evidence="8 12" id="KW-0560">Oxidoreductase</keyword>
<dbReference type="FunFam" id="3.40.50.10860:FF:000005">
    <property type="entry name" value="C-1-tetrahydrofolate synthase, cytoplasmic, putative"/>
    <property type="match status" value="1"/>
</dbReference>
<dbReference type="InterPro" id="IPR020867">
    <property type="entry name" value="THF_DH/CycHdrlase_CS"/>
</dbReference>
<dbReference type="GO" id="GO:0000105">
    <property type="term" value="P:L-histidine biosynthetic process"/>
    <property type="evidence" value="ECO:0007669"/>
    <property type="project" value="UniProtKB-KW"/>
</dbReference>
<comment type="similarity">
    <text evidence="12">Belongs to the tetrahydrofolate dehydrogenase/cyclohydrolase family.</text>
</comment>
<keyword evidence="7 12" id="KW-0521">NADP</keyword>
<dbReference type="PANTHER" id="PTHR48099">
    <property type="entry name" value="C-1-TETRAHYDROFOLATE SYNTHASE, CYTOPLASMIC-RELATED"/>
    <property type="match status" value="1"/>
</dbReference>
<dbReference type="Proteomes" id="UP000230790">
    <property type="component" value="Unassembled WGS sequence"/>
</dbReference>
<evidence type="ECO:0000256" key="12">
    <source>
        <dbReference type="HAMAP-Rule" id="MF_01576"/>
    </source>
</evidence>
<dbReference type="SUPFAM" id="SSF53223">
    <property type="entry name" value="Aminoacid dehydrogenase-like, N-terminal domain"/>
    <property type="match status" value="1"/>
</dbReference>
<comment type="caution">
    <text evidence="15">The sequence shown here is derived from an EMBL/GenBank/DDBJ whole genome shotgun (WGS) entry which is preliminary data.</text>
</comment>
<dbReference type="GO" id="GO:0009086">
    <property type="term" value="P:methionine biosynthetic process"/>
    <property type="evidence" value="ECO:0007669"/>
    <property type="project" value="UniProtKB-KW"/>
</dbReference>
<dbReference type="InterPro" id="IPR046346">
    <property type="entry name" value="Aminoacid_DH-like_N_sf"/>
</dbReference>
<evidence type="ECO:0000313" key="15">
    <source>
        <dbReference type="EMBL" id="PJF47009.1"/>
    </source>
</evidence>
<dbReference type="CDD" id="cd01080">
    <property type="entry name" value="NAD_bind_m-THF_DH_Cyclohyd"/>
    <property type="match status" value="1"/>
</dbReference>
<sequence>MAKIIDGAAIAATIRAEIKEAVARLKAEHGVTPGLATVLVGDDPASATYVRNKRKACSEVGIASFGYELSASTTQDELMRLMRDLSAREDVHGILVQLPLPAHLDEQAILAAVPLHKDVDGFNPVNLGLLGVKGRQAPFAPCTPQGCIELLERSDIRIAGRRAVVLGRSAIVGLPVALMLLARDATVTVCHSRTPNIASITRTADILVAAIGKPRFVTGDMVKAGVVVIDVGINRVPDANHPRGSRLVGDVDFDEVSEEASAITPVPGGVGPMTIAMLLRNTLIAAQRRVTGVMG</sequence>
<dbReference type="Gene3D" id="3.40.50.10860">
    <property type="entry name" value="Leucine Dehydrogenase, chain A, domain 1"/>
    <property type="match status" value="1"/>
</dbReference>
<dbReference type="UniPathway" id="UPA00193"/>
<dbReference type="InterPro" id="IPR020631">
    <property type="entry name" value="THF_DH/CycHdrlase_NAD-bd_dom"/>
</dbReference>
<reference evidence="15 16" key="1">
    <citation type="submission" date="2017-11" db="EMBL/GenBank/DDBJ databases">
        <title>Evolution of Phototrophy in the Chloroflexi Phylum Driven by Horizontal Gene Transfer.</title>
        <authorList>
            <person name="Ward L.M."/>
            <person name="Hemp J."/>
            <person name="Shih P.M."/>
            <person name="Mcglynn S.E."/>
            <person name="Fischer W."/>
        </authorList>
    </citation>
    <scope>NUCLEOTIDE SEQUENCE [LARGE SCALE GENOMIC DNA]</scope>
    <source>
        <strain evidence="15">JP3_7</strain>
    </source>
</reference>
<name>A0A2M8QB42_9CHLR</name>
<dbReference type="InterPro" id="IPR020630">
    <property type="entry name" value="THF_DH/CycHdrlase_cat_dom"/>
</dbReference>
<gene>
    <name evidence="12" type="primary">folD</name>
    <name evidence="15" type="ORF">CUN48_10815</name>
</gene>
<evidence type="ECO:0000256" key="11">
    <source>
        <dbReference type="ARBA" id="ARBA00023268"/>
    </source>
</evidence>
<dbReference type="GO" id="GO:0004477">
    <property type="term" value="F:methenyltetrahydrofolate cyclohydrolase activity"/>
    <property type="evidence" value="ECO:0007669"/>
    <property type="project" value="UniProtKB-UniRule"/>
</dbReference>
<dbReference type="FunFam" id="3.40.50.720:FF:000006">
    <property type="entry name" value="Bifunctional protein FolD"/>
    <property type="match status" value="1"/>
</dbReference>
<feature type="binding site" evidence="12">
    <location>
        <begin position="167"/>
        <end position="169"/>
    </location>
    <ligand>
        <name>NADP(+)</name>
        <dbReference type="ChEBI" id="CHEBI:58349"/>
    </ligand>
</feature>
<evidence type="ECO:0000256" key="3">
    <source>
        <dbReference type="ARBA" id="ARBA00022563"/>
    </source>
</evidence>
<organism evidence="15 16">
    <name type="scientific">Candidatus Thermofonsia Clade 3 bacterium</name>
    <dbReference type="NCBI Taxonomy" id="2364212"/>
    <lineage>
        <taxon>Bacteria</taxon>
        <taxon>Bacillati</taxon>
        <taxon>Chloroflexota</taxon>
        <taxon>Candidatus Thermofontia</taxon>
        <taxon>Candidatus Thermofonsia Clade 3</taxon>
    </lineage>
</organism>
<dbReference type="EC" id="1.5.1.5" evidence="12"/>
<comment type="subunit">
    <text evidence="2 12">Homodimer.</text>
</comment>
<dbReference type="GO" id="GO:0006164">
    <property type="term" value="P:purine nucleotide biosynthetic process"/>
    <property type="evidence" value="ECO:0007669"/>
    <property type="project" value="UniProtKB-KW"/>
</dbReference>
<dbReference type="InterPro" id="IPR000672">
    <property type="entry name" value="THF_DH/CycHdrlase"/>
</dbReference>
<evidence type="ECO:0000256" key="9">
    <source>
        <dbReference type="ARBA" id="ARBA00023102"/>
    </source>
</evidence>
<dbReference type="InterPro" id="IPR036291">
    <property type="entry name" value="NAD(P)-bd_dom_sf"/>
</dbReference>
<feature type="domain" description="Tetrahydrofolate dehydrogenase/cyclohydrolase catalytic" evidence="13">
    <location>
        <begin position="5"/>
        <end position="120"/>
    </location>
</feature>
<feature type="domain" description="Tetrahydrofolate dehydrogenase/cyclohydrolase NAD(P)-binding" evidence="14">
    <location>
        <begin position="141"/>
        <end position="289"/>
    </location>
</feature>
<dbReference type="PRINTS" id="PR00085">
    <property type="entry name" value="THFDHDRGNASE"/>
</dbReference>
<keyword evidence="3 12" id="KW-0554">One-carbon metabolism</keyword>
<evidence type="ECO:0000313" key="16">
    <source>
        <dbReference type="Proteomes" id="UP000230790"/>
    </source>
</evidence>
<keyword evidence="10 12" id="KW-0486">Methionine biosynthesis</keyword>
<dbReference type="Pfam" id="PF00763">
    <property type="entry name" value="THF_DHG_CYH"/>
    <property type="match status" value="1"/>
</dbReference>
<keyword evidence="11 12" id="KW-0511">Multifunctional enzyme</keyword>
<dbReference type="EC" id="3.5.4.9" evidence="12"/>
<dbReference type="GO" id="GO:0035999">
    <property type="term" value="P:tetrahydrofolate interconversion"/>
    <property type="evidence" value="ECO:0007669"/>
    <property type="project" value="UniProtKB-UniRule"/>
</dbReference>
<dbReference type="EMBL" id="PGTN01000074">
    <property type="protein sequence ID" value="PJF47009.1"/>
    <property type="molecule type" value="Genomic_DNA"/>
</dbReference>
<dbReference type="NCBIfam" id="NF010783">
    <property type="entry name" value="PRK14186.1"/>
    <property type="match status" value="1"/>
</dbReference>
<accession>A0A2M8QB42</accession>
<evidence type="ECO:0000256" key="7">
    <source>
        <dbReference type="ARBA" id="ARBA00022857"/>
    </source>
</evidence>
<evidence type="ECO:0000259" key="14">
    <source>
        <dbReference type="Pfam" id="PF02882"/>
    </source>
</evidence>
<feature type="binding site" evidence="12">
    <location>
        <position position="233"/>
    </location>
    <ligand>
        <name>NADP(+)</name>
        <dbReference type="ChEBI" id="CHEBI:58349"/>
    </ligand>
</feature>
<evidence type="ECO:0000256" key="10">
    <source>
        <dbReference type="ARBA" id="ARBA00023167"/>
    </source>
</evidence>
<dbReference type="AlphaFoldDB" id="A0A2M8QB42"/>
<evidence type="ECO:0000256" key="2">
    <source>
        <dbReference type="ARBA" id="ARBA00011738"/>
    </source>
</evidence>
<comment type="pathway">
    <text evidence="1 12">One-carbon metabolism; tetrahydrofolate interconversion.</text>
</comment>
<dbReference type="SUPFAM" id="SSF51735">
    <property type="entry name" value="NAD(P)-binding Rossmann-fold domains"/>
    <property type="match status" value="1"/>
</dbReference>
<keyword evidence="4 12" id="KW-0028">Amino-acid biosynthesis</keyword>
<proteinExistence type="inferred from homology"/>
<dbReference type="GO" id="GO:0005829">
    <property type="term" value="C:cytosol"/>
    <property type="evidence" value="ECO:0007669"/>
    <property type="project" value="TreeGrafter"/>
</dbReference>
<comment type="catalytic activity">
    <reaction evidence="12">
        <text>(6R)-5,10-methenyltetrahydrofolate + H2O = (6R)-10-formyltetrahydrofolate + H(+)</text>
        <dbReference type="Rhea" id="RHEA:23700"/>
        <dbReference type="ChEBI" id="CHEBI:15377"/>
        <dbReference type="ChEBI" id="CHEBI:15378"/>
        <dbReference type="ChEBI" id="CHEBI:57455"/>
        <dbReference type="ChEBI" id="CHEBI:195366"/>
        <dbReference type="EC" id="3.5.4.9"/>
    </reaction>
</comment>
<dbReference type="Gene3D" id="3.40.50.720">
    <property type="entry name" value="NAD(P)-binding Rossmann-like Domain"/>
    <property type="match status" value="1"/>
</dbReference>
<comment type="caution">
    <text evidence="12">Lacks conserved residue(s) required for the propagation of feature annotation.</text>
</comment>
<dbReference type="PANTHER" id="PTHR48099:SF5">
    <property type="entry name" value="C-1-TETRAHYDROFOLATE SYNTHASE, CYTOPLASMIC"/>
    <property type="match status" value="1"/>
</dbReference>
<comment type="function">
    <text evidence="12">Catalyzes the oxidation of 5,10-methylenetetrahydrofolate to 5,10-methenyltetrahydrofolate and then the hydrolysis of 5,10-methenyltetrahydrofolate to 10-formyltetrahydrofolate.</text>
</comment>